<feature type="signal peptide" evidence="1">
    <location>
        <begin position="1"/>
        <end position="18"/>
    </location>
</feature>
<dbReference type="PROSITE" id="PS50940">
    <property type="entry name" value="CHIT_BIND_II"/>
    <property type="match status" value="1"/>
</dbReference>
<sequence>MATLYYAVLIFSAVLIGAQQEEPCEVEKCPQYGPTEVEPVLTLLPVPWNCSQYVACDRGVQMLRPCPLGLHFNAVLMVCDYPDHANCVERCTSPT</sequence>
<dbReference type="Pfam" id="PF01607">
    <property type="entry name" value="CBM_14"/>
    <property type="match status" value="1"/>
</dbReference>
<dbReference type="SMART" id="SM00494">
    <property type="entry name" value="ChtBD2"/>
    <property type="match status" value="1"/>
</dbReference>
<dbReference type="AlphaFoldDB" id="A0ABD1DNN2"/>
<name>A0ABD1DNN2_CULPP</name>
<keyword evidence="1" id="KW-0732">Signal</keyword>
<proteinExistence type="predicted"/>
<protein>
    <recommendedName>
        <fullName evidence="2">Chitin-binding type-2 domain-containing protein</fullName>
    </recommendedName>
</protein>
<dbReference type="InterPro" id="IPR002557">
    <property type="entry name" value="Chitin-bd_dom"/>
</dbReference>
<accession>A0ABD1DNN2</accession>
<dbReference type="Proteomes" id="UP001562425">
    <property type="component" value="Unassembled WGS sequence"/>
</dbReference>
<comment type="caution">
    <text evidence="3">The sequence shown here is derived from an EMBL/GenBank/DDBJ whole genome shotgun (WGS) entry which is preliminary data.</text>
</comment>
<feature type="domain" description="Chitin-binding type-2" evidence="2">
    <location>
        <begin position="26"/>
        <end position="89"/>
    </location>
</feature>
<dbReference type="EMBL" id="JBEHCU010004987">
    <property type="protein sequence ID" value="KAL1401280.1"/>
    <property type="molecule type" value="Genomic_DNA"/>
</dbReference>
<gene>
    <name evidence="3" type="ORF">pipiens_006736</name>
</gene>
<dbReference type="InterPro" id="IPR036508">
    <property type="entry name" value="Chitin-bd_dom_sf"/>
</dbReference>
<evidence type="ECO:0000259" key="2">
    <source>
        <dbReference type="PROSITE" id="PS50940"/>
    </source>
</evidence>
<evidence type="ECO:0000313" key="3">
    <source>
        <dbReference type="EMBL" id="KAL1401280.1"/>
    </source>
</evidence>
<evidence type="ECO:0000313" key="4">
    <source>
        <dbReference type="Proteomes" id="UP001562425"/>
    </source>
</evidence>
<dbReference type="SUPFAM" id="SSF57625">
    <property type="entry name" value="Invertebrate chitin-binding proteins"/>
    <property type="match status" value="1"/>
</dbReference>
<dbReference type="Gene3D" id="2.170.140.10">
    <property type="entry name" value="Chitin binding domain"/>
    <property type="match status" value="1"/>
</dbReference>
<organism evidence="3 4">
    <name type="scientific">Culex pipiens pipiens</name>
    <name type="common">Northern house mosquito</name>
    <dbReference type="NCBI Taxonomy" id="38569"/>
    <lineage>
        <taxon>Eukaryota</taxon>
        <taxon>Metazoa</taxon>
        <taxon>Ecdysozoa</taxon>
        <taxon>Arthropoda</taxon>
        <taxon>Hexapoda</taxon>
        <taxon>Insecta</taxon>
        <taxon>Pterygota</taxon>
        <taxon>Neoptera</taxon>
        <taxon>Endopterygota</taxon>
        <taxon>Diptera</taxon>
        <taxon>Nematocera</taxon>
        <taxon>Culicoidea</taxon>
        <taxon>Culicidae</taxon>
        <taxon>Culicinae</taxon>
        <taxon>Culicini</taxon>
        <taxon>Culex</taxon>
        <taxon>Culex</taxon>
    </lineage>
</organism>
<feature type="chain" id="PRO_5044870189" description="Chitin-binding type-2 domain-containing protein" evidence="1">
    <location>
        <begin position="19"/>
        <end position="95"/>
    </location>
</feature>
<keyword evidence="4" id="KW-1185">Reference proteome</keyword>
<evidence type="ECO:0000256" key="1">
    <source>
        <dbReference type="SAM" id="SignalP"/>
    </source>
</evidence>
<reference evidence="3 4" key="1">
    <citation type="submission" date="2024-05" db="EMBL/GenBank/DDBJ databases">
        <title>Culex pipiens pipiens assembly and annotation.</title>
        <authorList>
            <person name="Alout H."/>
            <person name="Durand T."/>
        </authorList>
    </citation>
    <scope>NUCLEOTIDE SEQUENCE [LARGE SCALE GENOMIC DNA]</scope>
    <source>
        <strain evidence="3">HA-2024</strain>
        <tissue evidence="3">Whole body</tissue>
    </source>
</reference>